<organism evidence="2 3">
    <name type="scientific">Pedobacter miscanthi</name>
    <dbReference type="NCBI Taxonomy" id="2259170"/>
    <lineage>
        <taxon>Bacteria</taxon>
        <taxon>Pseudomonadati</taxon>
        <taxon>Bacteroidota</taxon>
        <taxon>Sphingobacteriia</taxon>
        <taxon>Sphingobacteriales</taxon>
        <taxon>Sphingobacteriaceae</taxon>
        <taxon>Pedobacter</taxon>
    </lineage>
</organism>
<proteinExistence type="inferred from homology"/>
<sequence>MSKVIVITGTSSGFGTLMVKKFSSEGFKVVATMRGSQTKNIAVAGELSALPGVEVMELDVAEDNSVKTAISSILKKYGKIDVMINNAAIQGMGLLEAYSLEQFQKIMNINVFGVLRVYRELLPAMRKERDGLIINVSSNAGRFSPPFQVPYNSSKFALEGITEGGYDELIGQGIETVIIEPGAFMTEMYTKQGTHADREEILAEYGEQTAQMMAGFGAQLGNALQKHQPDAAMIADAALALVNMDKKTRPLRTSVDPIAQGVDYEYNNSASELKAKWVSKYMS</sequence>
<accession>A0A366KYR5</accession>
<dbReference type="Gene3D" id="3.40.50.720">
    <property type="entry name" value="NAD(P)-binding Rossmann-like Domain"/>
    <property type="match status" value="1"/>
</dbReference>
<protein>
    <submittedName>
        <fullName evidence="2">SDR family NAD(P)-dependent oxidoreductase</fullName>
    </submittedName>
</protein>
<name>A0A366KYR5_9SPHI</name>
<dbReference type="InterPro" id="IPR002347">
    <property type="entry name" value="SDR_fam"/>
</dbReference>
<dbReference type="SUPFAM" id="SSF51735">
    <property type="entry name" value="NAD(P)-binding Rossmann-fold domains"/>
    <property type="match status" value="1"/>
</dbReference>
<dbReference type="Pfam" id="PF00106">
    <property type="entry name" value="adh_short"/>
    <property type="match status" value="1"/>
</dbReference>
<dbReference type="AlphaFoldDB" id="A0A366KYR5"/>
<dbReference type="InterPro" id="IPR036291">
    <property type="entry name" value="NAD(P)-bd_dom_sf"/>
</dbReference>
<dbReference type="InterPro" id="IPR051911">
    <property type="entry name" value="SDR_oxidoreductase"/>
</dbReference>
<dbReference type="CDD" id="cd05374">
    <property type="entry name" value="17beta-HSD-like_SDR_c"/>
    <property type="match status" value="1"/>
</dbReference>
<dbReference type="PRINTS" id="PR00080">
    <property type="entry name" value="SDRFAMILY"/>
</dbReference>
<evidence type="ECO:0000313" key="2">
    <source>
        <dbReference type="EMBL" id="RBQ06728.1"/>
    </source>
</evidence>
<keyword evidence="3" id="KW-1185">Reference proteome</keyword>
<reference evidence="2 3" key="1">
    <citation type="submission" date="2018-07" db="EMBL/GenBank/DDBJ databases">
        <title>A draft genome of a endophytic bacteria, a new species of Pedobacter.</title>
        <authorList>
            <person name="Zhang Z.D."/>
            <person name="Chen Z.J."/>
        </authorList>
    </citation>
    <scope>NUCLEOTIDE SEQUENCE [LARGE SCALE GENOMIC DNA]</scope>
    <source>
        <strain evidence="2 3">RS10</strain>
    </source>
</reference>
<dbReference type="OrthoDB" id="1235794at2"/>
<evidence type="ECO:0000313" key="3">
    <source>
        <dbReference type="Proteomes" id="UP000252081"/>
    </source>
</evidence>
<evidence type="ECO:0000256" key="1">
    <source>
        <dbReference type="RuleBase" id="RU000363"/>
    </source>
</evidence>
<comment type="similarity">
    <text evidence="1">Belongs to the short-chain dehydrogenases/reductases (SDR) family.</text>
</comment>
<dbReference type="RefSeq" id="WP_113949291.1">
    <property type="nucleotide sequence ID" value="NZ_QNQU01000010.1"/>
</dbReference>
<gene>
    <name evidence="2" type="ORF">DRW42_13170</name>
</gene>
<dbReference type="PANTHER" id="PTHR43976:SF9">
    <property type="entry name" value="OXIDOREDUCTASE"/>
    <property type="match status" value="1"/>
</dbReference>
<dbReference type="PRINTS" id="PR00081">
    <property type="entry name" value="GDHRDH"/>
</dbReference>
<dbReference type="Proteomes" id="UP000252081">
    <property type="component" value="Unassembled WGS sequence"/>
</dbReference>
<dbReference type="EMBL" id="QNQU01000010">
    <property type="protein sequence ID" value="RBQ06728.1"/>
    <property type="molecule type" value="Genomic_DNA"/>
</dbReference>
<comment type="caution">
    <text evidence="2">The sequence shown here is derived from an EMBL/GenBank/DDBJ whole genome shotgun (WGS) entry which is preliminary data.</text>
</comment>
<dbReference type="PANTHER" id="PTHR43976">
    <property type="entry name" value="SHORT CHAIN DEHYDROGENASE"/>
    <property type="match status" value="1"/>
</dbReference>